<evidence type="ECO:0000256" key="3">
    <source>
        <dbReference type="ARBA" id="ARBA00022603"/>
    </source>
</evidence>
<name>A0ABX5FHP6_9BURK</name>
<proteinExistence type="inferred from homology"/>
<feature type="domain" description="Ribosomal RNA adenine methylase transferase N-terminal" evidence="7">
    <location>
        <begin position="100"/>
        <end position="230"/>
    </location>
</feature>
<keyword evidence="5" id="KW-0949">S-adenosyl-L-methionine</keyword>
<dbReference type="PANTHER" id="PTHR11579:SF18">
    <property type="entry name" value="PROTEIN-L-ISOASPARTATE O-METHYLTRANSFERASE"/>
    <property type="match status" value="1"/>
</dbReference>
<evidence type="ECO:0000256" key="5">
    <source>
        <dbReference type="ARBA" id="ARBA00022691"/>
    </source>
</evidence>
<protein>
    <recommendedName>
        <fullName evidence="2">Protein-L-isoaspartate O-methyltransferase</fullName>
    </recommendedName>
    <alternativeName>
        <fullName evidence="6">Protein L-isoaspartyl methyltransferase</fullName>
    </alternativeName>
</protein>
<evidence type="ECO:0000259" key="7">
    <source>
        <dbReference type="SMART" id="SM00650"/>
    </source>
</evidence>
<evidence type="ECO:0000313" key="8">
    <source>
        <dbReference type="EMBL" id="PSB92342.1"/>
    </source>
</evidence>
<comment type="similarity">
    <text evidence="1">Belongs to the methyltransferase superfamily. L-isoaspartyl/D-aspartyl protein methyltransferase family.</text>
</comment>
<dbReference type="Proteomes" id="UP000242660">
    <property type="component" value="Unassembled WGS sequence"/>
</dbReference>
<reference evidence="8 9" key="1">
    <citation type="journal article" date="2017" name="Front. Microbiol.">
        <title>Genome of Ca. Pandoraea novymonadis, an Endosymbiotic Bacterium of the Trypanosomatid Novymonas esmeraldas.</title>
        <authorList>
            <person name="Kostygov A.Y."/>
            <person name="Butenko A."/>
            <person name="Nenarokova A."/>
            <person name="Tashyreva D."/>
            <person name="Flegontov P."/>
            <person name="Lukes J."/>
            <person name="Yurchenko V."/>
        </authorList>
    </citation>
    <scope>NUCLEOTIDE SEQUENCE [LARGE SCALE GENOMIC DNA]</scope>
    <source>
        <strain evidence="8 9">E262</strain>
    </source>
</reference>
<keyword evidence="9" id="KW-1185">Reference proteome</keyword>
<keyword evidence="3" id="KW-0489">Methyltransferase</keyword>
<dbReference type="InterPro" id="IPR020598">
    <property type="entry name" value="rRNA_Ade_methylase_Trfase_N"/>
</dbReference>
<evidence type="ECO:0000256" key="6">
    <source>
        <dbReference type="ARBA" id="ARBA00030757"/>
    </source>
</evidence>
<dbReference type="CDD" id="cd02440">
    <property type="entry name" value="AdoMet_MTases"/>
    <property type="match status" value="1"/>
</dbReference>
<dbReference type="InterPro" id="IPR029063">
    <property type="entry name" value="SAM-dependent_MTases_sf"/>
</dbReference>
<dbReference type="Gene3D" id="3.40.50.150">
    <property type="entry name" value="Vaccinia Virus protein VP39"/>
    <property type="match status" value="1"/>
</dbReference>
<dbReference type="SUPFAM" id="SSF53335">
    <property type="entry name" value="S-adenosyl-L-methionine-dependent methyltransferases"/>
    <property type="match status" value="1"/>
</dbReference>
<dbReference type="Pfam" id="PF01135">
    <property type="entry name" value="PCMT"/>
    <property type="match status" value="1"/>
</dbReference>
<evidence type="ECO:0000313" key="9">
    <source>
        <dbReference type="Proteomes" id="UP000242660"/>
    </source>
</evidence>
<comment type="caution">
    <text evidence="8">The sequence shown here is derived from an EMBL/GenBank/DDBJ whole genome shotgun (WGS) entry which is preliminary data.</text>
</comment>
<dbReference type="SMART" id="SM00650">
    <property type="entry name" value="rADc"/>
    <property type="match status" value="1"/>
</dbReference>
<dbReference type="PANTHER" id="PTHR11579">
    <property type="entry name" value="PROTEIN-L-ISOASPARTATE O-METHYLTRANSFERASE"/>
    <property type="match status" value="1"/>
</dbReference>
<evidence type="ECO:0000256" key="2">
    <source>
        <dbReference type="ARBA" id="ARBA00013346"/>
    </source>
</evidence>
<dbReference type="PROSITE" id="PS01279">
    <property type="entry name" value="PCMT"/>
    <property type="match status" value="1"/>
</dbReference>
<evidence type="ECO:0000256" key="4">
    <source>
        <dbReference type="ARBA" id="ARBA00022679"/>
    </source>
</evidence>
<dbReference type="EMBL" id="MUHY01000001">
    <property type="protein sequence ID" value="PSB92342.1"/>
    <property type="molecule type" value="Genomic_DNA"/>
</dbReference>
<organism evidence="8 9">
    <name type="scientific">Candidatus Pandoraea novymonadis</name>
    <dbReference type="NCBI Taxonomy" id="1808959"/>
    <lineage>
        <taxon>Bacteria</taxon>
        <taxon>Pseudomonadati</taxon>
        <taxon>Pseudomonadota</taxon>
        <taxon>Betaproteobacteria</taxon>
        <taxon>Burkholderiales</taxon>
        <taxon>Burkholderiaceae</taxon>
        <taxon>Pandoraea</taxon>
    </lineage>
</organism>
<keyword evidence="4" id="KW-0808">Transferase</keyword>
<evidence type="ECO:0000256" key="1">
    <source>
        <dbReference type="ARBA" id="ARBA00005369"/>
    </source>
</evidence>
<accession>A0ABX5FHP6</accession>
<gene>
    <name evidence="8" type="primary">pcm</name>
    <name evidence="8" type="ORF">BZL35_00582</name>
</gene>
<dbReference type="InterPro" id="IPR000682">
    <property type="entry name" value="PCMT"/>
</dbReference>
<sequence>MLRTPVGIGYPQDLIKSWYVLAFHPTIFEMNHELARYNMIEQQIRPWSVLDPHVLDLLSFIKREEFVPNAYHDLAFTDFEIPLLGASEPNTGQHMLAPRVEARILQALAPRKNDTALEIGTGSGYMAALLGYSVHHVTTLEIDRNLSEKAAGILQHNGMSNVEVVNADGAQGWSVMAPYDVIALSGALTALPQKLLEQLKVGGRMVAVVGNAPAMQVQLIKRVSNIEYHTENLFQTLISRLIAPQPSSFKF</sequence>